<keyword evidence="2 7" id="KW-0813">Transport</keyword>
<evidence type="ECO:0000256" key="1">
    <source>
        <dbReference type="ARBA" id="ARBA00004651"/>
    </source>
</evidence>
<dbReference type="InterPro" id="IPR035906">
    <property type="entry name" value="MetI-like_sf"/>
</dbReference>
<evidence type="ECO:0000259" key="8">
    <source>
        <dbReference type="PROSITE" id="PS50928"/>
    </source>
</evidence>
<dbReference type="Gene3D" id="1.10.3720.10">
    <property type="entry name" value="MetI-like"/>
    <property type="match status" value="1"/>
</dbReference>
<evidence type="ECO:0000313" key="9">
    <source>
        <dbReference type="EMBL" id="OWJ69102.1"/>
    </source>
</evidence>
<comment type="subcellular location">
    <subcellularLocation>
        <location evidence="1 7">Cell membrane</location>
        <topology evidence="1 7">Multi-pass membrane protein</topology>
    </subcellularLocation>
</comment>
<comment type="similarity">
    <text evidence="7">Belongs to the binding-protein-dependent transport system permease family.</text>
</comment>
<dbReference type="InterPro" id="IPR000515">
    <property type="entry name" value="MetI-like"/>
</dbReference>
<keyword evidence="6 7" id="KW-0472">Membrane</keyword>
<evidence type="ECO:0000256" key="7">
    <source>
        <dbReference type="RuleBase" id="RU363032"/>
    </source>
</evidence>
<dbReference type="GO" id="GO:0055085">
    <property type="term" value="P:transmembrane transport"/>
    <property type="evidence" value="ECO:0007669"/>
    <property type="project" value="InterPro"/>
</dbReference>
<name>A0A211ZUW9_9PROT</name>
<keyword evidence="3" id="KW-1003">Cell membrane</keyword>
<evidence type="ECO:0000256" key="3">
    <source>
        <dbReference type="ARBA" id="ARBA00022475"/>
    </source>
</evidence>
<dbReference type="AlphaFoldDB" id="A0A211ZUW9"/>
<evidence type="ECO:0000256" key="5">
    <source>
        <dbReference type="ARBA" id="ARBA00022989"/>
    </source>
</evidence>
<dbReference type="PANTHER" id="PTHR43163">
    <property type="entry name" value="DIPEPTIDE TRANSPORT SYSTEM PERMEASE PROTEIN DPPB-RELATED"/>
    <property type="match status" value="1"/>
</dbReference>
<dbReference type="Proteomes" id="UP000196655">
    <property type="component" value="Unassembled WGS sequence"/>
</dbReference>
<feature type="transmembrane region" description="Helical" evidence="7">
    <location>
        <begin position="98"/>
        <end position="121"/>
    </location>
</feature>
<dbReference type="OrthoDB" id="7834831at2"/>
<keyword evidence="10" id="KW-1185">Reference proteome</keyword>
<feature type="transmembrane region" description="Helical" evidence="7">
    <location>
        <begin position="12"/>
        <end position="31"/>
    </location>
</feature>
<dbReference type="SUPFAM" id="SSF161098">
    <property type="entry name" value="MetI-like"/>
    <property type="match status" value="1"/>
</dbReference>
<evidence type="ECO:0000256" key="4">
    <source>
        <dbReference type="ARBA" id="ARBA00022692"/>
    </source>
</evidence>
<keyword evidence="5 7" id="KW-1133">Transmembrane helix</keyword>
<dbReference type="GO" id="GO:0005886">
    <property type="term" value="C:plasma membrane"/>
    <property type="evidence" value="ECO:0007669"/>
    <property type="project" value="UniProtKB-SubCell"/>
</dbReference>
<accession>A0A211ZUW9</accession>
<feature type="transmembrane region" description="Helical" evidence="7">
    <location>
        <begin position="172"/>
        <end position="191"/>
    </location>
</feature>
<dbReference type="Pfam" id="PF19300">
    <property type="entry name" value="BPD_transp_1_N"/>
    <property type="match status" value="1"/>
</dbReference>
<feature type="transmembrane region" description="Helical" evidence="7">
    <location>
        <begin position="133"/>
        <end position="160"/>
    </location>
</feature>
<feature type="domain" description="ABC transmembrane type-1" evidence="8">
    <location>
        <begin position="94"/>
        <end position="291"/>
    </location>
</feature>
<evidence type="ECO:0000256" key="2">
    <source>
        <dbReference type="ARBA" id="ARBA00022448"/>
    </source>
</evidence>
<comment type="caution">
    <text evidence="9">The sequence shown here is derived from an EMBL/GenBank/DDBJ whole genome shotgun (WGS) entry which is preliminary data.</text>
</comment>
<dbReference type="PROSITE" id="PS50928">
    <property type="entry name" value="ABC_TM1"/>
    <property type="match status" value="1"/>
</dbReference>
<dbReference type="InterPro" id="IPR045621">
    <property type="entry name" value="BPD_transp_1_N"/>
</dbReference>
<gene>
    <name evidence="9" type="ORF">BWR60_00750</name>
</gene>
<dbReference type="EMBL" id="NHON01000001">
    <property type="protein sequence ID" value="OWJ69102.1"/>
    <property type="molecule type" value="Genomic_DNA"/>
</dbReference>
<sequence length="304" mass="33142">MARYLLDRALQSLVVLLGVSAIVFFALHLTGDPAALMLPPDASREEIERFRVAMGFDAPLLLQYLRYLGAVLQGDLGTSLRFQQPVLGLVLERLPATALLAVAALAWSTLAGFLLGIVGAIRRDGWADLLVRLVALAGQAVPVFWLGLLLIILFSLRLRWLPTSGYGELRHLVLPAVSLGAYYMSAVTRLVRASLIETLDQDYIRTARAKGLSAWGVVTRHALRNAMIPVLTVQGMYFAALLGGALVTEIIFAWPGIGRLAVQAIQNRDFPLVQAVVLFAAFTFVAMNILVDLAYAALNPRIRL</sequence>
<keyword evidence="4 7" id="KW-0812">Transmembrane</keyword>
<evidence type="ECO:0000256" key="6">
    <source>
        <dbReference type="ARBA" id="ARBA00023136"/>
    </source>
</evidence>
<proteinExistence type="inferred from homology"/>
<dbReference type="PANTHER" id="PTHR43163:SF6">
    <property type="entry name" value="DIPEPTIDE TRANSPORT SYSTEM PERMEASE PROTEIN DPPB-RELATED"/>
    <property type="match status" value="1"/>
</dbReference>
<dbReference type="RefSeq" id="WP_088149090.1">
    <property type="nucleotide sequence ID" value="NZ_NHON01000001.1"/>
</dbReference>
<feature type="transmembrane region" description="Helical" evidence="7">
    <location>
        <begin position="277"/>
        <end position="298"/>
    </location>
</feature>
<feature type="transmembrane region" description="Helical" evidence="7">
    <location>
        <begin position="237"/>
        <end position="257"/>
    </location>
</feature>
<dbReference type="CDD" id="cd06261">
    <property type="entry name" value="TM_PBP2"/>
    <property type="match status" value="1"/>
</dbReference>
<organism evidence="9 10">
    <name type="scientific">Inquilinus limosus</name>
    <dbReference type="NCBI Taxonomy" id="171674"/>
    <lineage>
        <taxon>Bacteria</taxon>
        <taxon>Pseudomonadati</taxon>
        <taxon>Pseudomonadota</taxon>
        <taxon>Alphaproteobacteria</taxon>
        <taxon>Rhodospirillales</taxon>
        <taxon>Rhodospirillaceae</taxon>
        <taxon>Inquilinus</taxon>
    </lineage>
</organism>
<evidence type="ECO:0000313" key="10">
    <source>
        <dbReference type="Proteomes" id="UP000196655"/>
    </source>
</evidence>
<reference evidence="10" key="1">
    <citation type="submission" date="2017-05" db="EMBL/GenBank/DDBJ databases">
        <authorList>
            <person name="Macchi M."/>
            <person name="Festa S."/>
            <person name="Coppotelli B.M."/>
            <person name="Morelli I.S."/>
        </authorList>
    </citation>
    <scope>NUCLEOTIDE SEQUENCE [LARGE SCALE GENOMIC DNA]</scope>
    <source>
        <strain evidence="10">I</strain>
    </source>
</reference>
<dbReference type="Pfam" id="PF00528">
    <property type="entry name" value="BPD_transp_1"/>
    <property type="match status" value="1"/>
</dbReference>
<protein>
    <submittedName>
        <fullName evidence="9">ABC transporter permease</fullName>
    </submittedName>
</protein>